<organism evidence="2">
    <name type="scientific">Anguilla anguilla</name>
    <name type="common">European freshwater eel</name>
    <name type="synonym">Muraena anguilla</name>
    <dbReference type="NCBI Taxonomy" id="7936"/>
    <lineage>
        <taxon>Eukaryota</taxon>
        <taxon>Metazoa</taxon>
        <taxon>Chordata</taxon>
        <taxon>Craniata</taxon>
        <taxon>Vertebrata</taxon>
        <taxon>Euteleostomi</taxon>
        <taxon>Actinopterygii</taxon>
        <taxon>Neopterygii</taxon>
        <taxon>Teleostei</taxon>
        <taxon>Anguilliformes</taxon>
        <taxon>Anguillidae</taxon>
        <taxon>Anguilla</taxon>
    </lineage>
</organism>
<sequence length="53" mass="5946">MDLDRGRAGGFNRGTRTEGGEGSTSYLFYLIGWSREEESHCRACCFACFCQNV</sequence>
<reference evidence="2" key="2">
    <citation type="journal article" date="2015" name="Fish Shellfish Immunol.">
        <title>Early steps in the European eel (Anguilla anguilla)-Vibrio vulnificus interaction in the gills: Role of the RtxA13 toxin.</title>
        <authorList>
            <person name="Callol A."/>
            <person name="Pajuelo D."/>
            <person name="Ebbesson L."/>
            <person name="Teles M."/>
            <person name="MacKenzie S."/>
            <person name="Amaro C."/>
        </authorList>
    </citation>
    <scope>NUCLEOTIDE SEQUENCE</scope>
</reference>
<dbReference type="EMBL" id="GBXM01028250">
    <property type="protein sequence ID" value="JAH80327.1"/>
    <property type="molecule type" value="Transcribed_RNA"/>
</dbReference>
<proteinExistence type="predicted"/>
<evidence type="ECO:0000256" key="1">
    <source>
        <dbReference type="SAM" id="MobiDB-lite"/>
    </source>
</evidence>
<name>A0A0E9VQI1_ANGAN</name>
<feature type="region of interest" description="Disordered" evidence="1">
    <location>
        <begin position="1"/>
        <end position="20"/>
    </location>
</feature>
<evidence type="ECO:0000313" key="2">
    <source>
        <dbReference type="EMBL" id="JAH80327.1"/>
    </source>
</evidence>
<reference evidence="2" key="1">
    <citation type="submission" date="2014-11" db="EMBL/GenBank/DDBJ databases">
        <authorList>
            <person name="Amaro Gonzalez C."/>
        </authorList>
    </citation>
    <scope>NUCLEOTIDE SEQUENCE</scope>
</reference>
<accession>A0A0E9VQI1</accession>
<protein>
    <submittedName>
        <fullName evidence="2">Uncharacterized protein</fullName>
    </submittedName>
</protein>
<dbReference type="AlphaFoldDB" id="A0A0E9VQI1"/>